<reference evidence="2 3" key="1">
    <citation type="journal article" date="2022" name="Pathogens">
        <title>Staphylococcus ratti sp. nov. Isolated from a Lab Rat.</title>
        <authorList>
            <person name="Kovarovic V."/>
            <person name="Sedlacek I."/>
            <person name="Petras P."/>
            <person name="Kralova S."/>
            <person name="Maslanova I."/>
            <person name="Svec P."/>
            <person name="Neumann-Schaal M."/>
            <person name="Botka T."/>
            <person name="Gelbicova T."/>
            <person name="Stankova E."/>
            <person name="Doskar J."/>
            <person name="Pantucek R."/>
        </authorList>
    </citation>
    <scope>NUCLEOTIDE SEQUENCE [LARGE SCALE GENOMIC DNA]</scope>
    <source>
        <strain evidence="2 3">CCM 9025</strain>
    </source>
</reference>
<keyword evidence="1" id="KW-1133">Transmembrane helix</keyword>
<keyword evidence="1" id="KW-0472">Membrane</keyword>
<dbReference type="Proteomes" id="UP001197626">
    <property type="component" value="Chromosome"/>
</dbReference>
<feature type="transmembrane region" description="Helical" evidence="1">
    <location>
        <begin position="179"/>
        <end position="199"/>
    </location>
</feature>
<name>A0ABY3PDY7_9STAP</name>
<evidence type="ECO:0000313" key="2">
    <source>
        <dbReference type="EMBL" id="UEX90486.1"/>
    </source>
</evidence>
<evidence type="ECO:0000256" key="1">
    <source>
        <dbReference type="SAM" id="Phobius"/>
    </source>
</evidence>
<accession>A0ABY3PDY7</accession>
<organism evidence="2 3">
    <name type="scientific">Staphylococcus ratti</name>
    <dbReference type="NCBI Taxonomy" id="2892440"/>
    <lineage>
        <taxon>Bacteria</taxon>
        <taxon>Bacillati</taxon>
        <taxon>Bacillota</taxon>
        <taxon>Bacilli</taxon>
        <taxon>Bacillales</taxon>
        <taxon>Staphylococcaceae</taxon>
        <taxon>Staphylococcus</taxon>
    </lineage>
</organism>
<dbReference type="EMBL" id="CP086654">
    <property type="protein sequence ID" value="UEX90486.1"/>
    <property type="molecule type" value="Genomic_DNA"/>
</dbReference>
<protein>
    <submittedName>
        <fullName evidence="2">Uncharacterized protein</fullName>
    </submittedName>
</protein>
<keyword evidence="3" id="KW-1185">Reference proteome</keyword>
<gene>
    <name evidence="2" type="ORF">LN051_02120</name>
</gene>
<evidence type="ECO:0000313" key="3">
    <source>
        <dbReference type="Proteomes" id="UP001197626"/>
    </source>
</evidence>
<feature type="transmembrane region" description="Helical" evidence="1">
    <location>
        <begin position="32"/>
        <end position="54"/>
    </location>
</feature>
<proteinExistence type="predicted"/>
<sequence length="207" mass="23830">MKASNHPPHEFEQQFKDQPLHRRNFNAKKRRSWVSFILTLIALVLSAISAYHIFYKTLFRLEFLGQSVNYQQFKETIHQLTNQATIDTSQLEHNLNILLTMIHVFFILVFINIVLAILTLVFNRTLIKLLNLILAICATLIPVAILYVIREAAKAFAEKLSQYLGHVDAAALLSEANGLHNAIICSCIATSLYFISLFFRNRRPKFK</sequence>
<feature type="transmembrane region" description="Helical" evidence="1">
    <location>
        <begin position="129"/>
        <end position="149"/>
    </location>
</feature>
<feature type="transmembrane region" description="Helical" evidence="1">
    <location>
        <begin position="97"/>
        <end position="122"/>
    </location>
</feature>
<keyword evidence="1" id="KW-0812">Transmembrane</keyword>
<dbReference type="RefSeq" id="WP_229292982.1">
    <property type="nucleotide sequence ID" value="NZ_CP086654.1"/>
</dbReference>